<gene>
    <name evidence="8" type="ORF">EDC18_101452</name>
</gene>
<feature type="active site" description="Charge relay system" evidence="5 6">
    <location>
        <position position="180"/>
    </location>
</feature>
<dbReference type="PANTHER" id="PTHR43806:SF11">
    <property type="entry name" value="CEREVISIN-RELATED"/>
    <property type="match status" value="1"/>
</dbReference>
<organism evidence="8 9">
    <name type="scientific">Natranaerovirga pectinivora</name>
    <dbReference type="NCBI Taxonomy" id="682400"/>
    <lineage>
        <taxon>Bacteria</taxon>
        <taxon>Bacillati</taxon>
        <taxon>Bacillota</taxon>
        <taxon>Clostridia</taxon>
        <taxon>Lachnospirales</taxon>
        <taxon>Natranaerovirgaceae</taxon>
        <taxon>Natranaerovirga</taxon>
    </lineage>
</organism>
<proteinExistence type="inferred from homology"/>
<dbReference type="PANTHER" id="PTHR43806">
    <property type="entry name" value="PEPTIDASE S8"/>
    <property type="match status" value="1"/>
</dbReference>
<evidence type="ECO:0000256" key="2">
    <source>
        <dbReference type="ARBA" id="ARBA00022670"/>
    </source>
</evidence>
<dbReference type="Proteomes" id="UP000294902">
    <property type="component" value="Unassembled WGS sequence"/>
</dbReference>
<evidence type="ECO:0000256" key="4">
    <source>
        <dbReference type="ARBA" id="ARBA00022825"/>
    </source>
</evidence>
<dbReference type="InterPro" id="IPR017310">
    <property type="entry name" value="Pept_S8A_subtilisin_clostridia"/>
</dbReference>
<dbReference type="GO" id="GO:0004252">
    <property type="term" value="F:serine-type endopeptidase activity"/>
    <property type="evidence" value="ECO:0007669"/>
    <property type="project" value="UniProtKB-UniRule"/>
</dbReference>
<dbReference type="InterPro" id="IPR015500">
    <property type="entry name" value="Peptidase_S8_subtilisin-rel"/>
</dbReference>
<dbReference type="EMBL" id="SMAL01000001">
    <property type="protein sequence ID" value="TCT17154.1"/>
    <property type="molecule type" value="Genomic_DNA"/>
</dbReference>
<dbReference type="Gene3D" id="3.40.50.200">
    <property type="entry name" value="Peptidase S8/S53 domain"/>
    <property type="match status" value="1"/>
</dbReference>
<evidence type="ECO:0000256" key="5">
    <source>
        <dbReference type="PIRSR" id="PIRSR615500-1"/>
    </source>
</evidence>
<dbReference type="InterPro" id="IPR023827">
    <property type="entry name" value="Peptidase_S8_Asp-AS"/>
</dbReference>
<dbReference type="SUPFAM" id="SSF52743">
    <property type="entry name" value="Subtilisin-like"/>
    <property type="match status" value="1"/>
</dbReference>
<keyword evidence="3 6" id="KW-0378">Hydrolase</keyword>
<evidence type="ECO:0000259" key="7">
    <source>
        <dbReference type="Pfam" id="PF00082"/>
    </source>
</evidence>
<dbReference type="GO" id="GO:0006508">
    <property type="term" value="P:proteolysis"/>
    <property type="evidence" value="ECO:0007669"/>
    <property type="project" value="UniProtKB-KW"/>
</dbReference>
<evidence type="ECO:0000256" key="1">
    <source>
        <dbReference type="ARBA" id="ARBA00011073"/>
    </source>
</evidence>
<feature type="active site" description="Charge relay system" evidence="5 6">
    <location>
        <position position="503"/>
    </location>
</feature>
<evidence type="ECO:0000256" key="6">
    <source>
        <dbReference type="PROSITE-ProRule" id="PRU01240"/>
    </source>
</evidence>
<dbReference type="PROSITE" id="PS51892">
    <property type="entry name" value="SUBTILASE"/>
    <property type="match status" value="1"/>
</dbReference>
<sequence length="574" mass="63581">MKNKNIESQQLSELDCKVAIMSNAFADYIVDYEGDFSEITQRDNAICYQVIDEKYVVVHTPRIESPFFDFPNMPSLFSPCGISSVDSAGILLLHTQPYLTLRGSGVLIGFLDTGIDYTHPAFIYEDNTTKILSIWDQTIQEGIPPINFLYGSEYTSFDINQALVSDNPYDIVPSIDEIGHGTFNAGVAAGRYIEREPFVGAAPDAEIIMVKLKPAKEYLKEIYLLREDAVAYQENDIMLGIQYLMQQASIYGRPLVICITVGSNQGSHDGTSILEEYLERVSKIMGYAVVVAAGNEANLGHHYLGNYPEGTPFQDVDISVAENERGICAQIWAQRPDVYSVGILSPIGSVVPRIAPSIQLQEEFDLLLERTRIYIEYQLIEDNSGDQLIILRLQNPTPGIWTIRIYGDVVVTGRYNIWLDREGWIFPRTQFLSPNISDTITIPGTANTPITVGAYNHLDNSIYIGSGRGPTRDGRLKPEIVAPGVNVIGPLPNNQYGSRTGTSISASHVAGAAALILQGAIFEGVIGITNTRSIKNMLNRGATRRSPIIYPNYVWGFGELDLINSYEILRGRLD</sequence>
<name>A0A4R3MQU4_9FIRM</name>
<dbReference type="OrthoDB" id="2744137at2"/>
<comment type="caution">
    <text evidence="8">The sequence shown here is derived from an EMBL/GenBank/DDBJ whole genome shotgun (WGS) entry which is preliminary data.</text>
</comment>
<keyword evidence="2 6" id="KW-0645">Protease</keyword>
<evidence type="ECO:0000256" key="3">
    <source>
        <dbReference type="ARBA" id="ARBA00022801"/>
    </source>
</evidence>
<dbReference type="Gene3D" id="2.60.120.1290">
    <property type="match status" value="1"/>
</dbReference>
<dbReference type="CDD" id="cd07478">
    <property type="entry name" value="Peptidases_S8_CspA-like"/>
    <property type="match status" value="1"/>
</dbReference>
<dbReference type="InterPro" id="IPR034045">
    <property type="entry name" value="Pep_S8_CspA-like"/>
</dbReference>
<dbReference type="RefSeq" id="WP_132249809.1">
    <property type="nucleotide sequence ID" value="NZ_SMAL01000001.1"/>
</dbReference>
<comment type="similarity">
    <text evidence="1 6">Belongs to the peptidase S8 family.</text>
</comment>
<evidence type="ECO:0000313" key="9">
    <source>
        <dbReference type="Proteomes" id="UP000294902"/>
    </source>
</evidence>
<feature type="domain" description="Peptidase S8/S53" evidence="7">
    <location>
        <begin position="435"/>
        <end position="542"/>
    </location>
</feature>
<dbReference type="InterPro" id="IPR036852">
    <property type="entry name" value="Peptidase_S8/S53_dom_sf"/>
</dbReference>
<dbReference type="InterPro" id="IPR000209">
    <property type="entry name" value="Peptidase_S8/S53_dom"/>
</dbReference>
<keyword evidence="4 6" id="KW-0720">Serine protease</keyword>
<accession>A0A4R3MQU4</accession>
<protein>
    <submittedName>
        <fullName evidence="8">Subtilase family protein</fullName>
    </submittedName>
</protein>
<reference evidence="8 9" key="1">
    <citation type="submission" date="2019-03" db="EMBL/GenBank/DDBJ databases">
        <title>Genomic Encyclopedia of Type Strains, Phase IV (KMG-IV): sequencing the most valuable type-strain genomes for metagenomic binning, comparative biology and taxonomic classification.</title>
        <authorList>
            <person name="Goeker M."/>
        </authorList>
    </citation>
    <scope>NUCLEOTIDE SEQUENCE [LARGE SCALE GENOMIC DNA]</scope>
    <source>
        <strain evidence="8 9">DSM 24629</strain>
    </source>
</reference>
<evidence type="ECO:0000313" key="8">
    <source>
        <dbReference type="EMBL" id="TCT17154.1"/>
    </source>
</evidence>
<dbReference type="PROSITE" id="PS00136">
    <property type="entry name" value="SUBTILASE_ASP"/>
    <property type="match status" value="1"/>
</dbReference>
<dbReference type="InterPro" id="IPR050131">
    <property type="entry name" value="Peptidase_S8_subtilisin-like"/>
</dbReference>
<keyword evidence="9" id="KW-1185">Reference proteome</keyword>
<dbReference type="AlphaFoldDB" id="A0A4R3MQU4"/>
<feature type="active site" description="Charge relay system" evidence="5 6">
    <location>
        <position position="112"/>
    </location>
</feature>
<dbReference type="Pfam" id="PF00082">
    <property type="entry name" value="Peptidase_S8"/>
    <property type="match status" value="2"/>
</dbReference>
<dbReference type="PRINTS" id="PR00723">
    <property type="entry name" value="SUBTILISIN"/>
</dbReference>
<dbReference type="PIRSF" id="PIRSF037894">
    <property type="entry name" value="Subtilisin_rel_CspABC"/>
    <property type="match status" value="1"/>
</dbReference>
<feature type="domain" description="Peptidase S8/S53" evidence="7">
    <location>
        <begin position="103"/>
        <end position="297"/>
    </location>
</feature>